<keyword evidence="1" id="KW-0614">Plasmid</keyword>
<evidence type="ECO:0000313" key="2">
    <source>
        <dbReference type="Proteomes" id="UP000218731"/>
    </source>
</evidence>
<proteinExistence type="predicted"/>
<accession>A0A1L7NMH1</accession>
<dbReference type="Proteomes" id="UP000218731">
    <property type="component" value="Plasmid pKF715A"/>
</dbReference>
<sequence>MNNAPQYITGNWGHIFEGERSERMTRVVLDATTRKVLVLQVQRNRAAADSYGLSSRTELLDVEDSMVNANPELFDEPSAFGLEATGSLPDWATSQIEESELRVKLAELQGEFAAAGGRGVELAEQIDEIQRQLGEYEGDE</sequence>
<organism evidence="1 2">
    <name type="scientific">Pseudomonas putida</name>
    <name type="common">Arthrobacter siderocapsulatus</name>
    <dbReference type="NCBI Taxonomy" id="303"/>
    <lineage>
        <taxon>Bacteria</taxon>
        <taxon>Pseudomonadati</taxon>
        <taxon>Pseudomonadota</taxon>
        <taxon>Gammaproteobacteria</taxon>
        <taxon>Pseudomonadales</taxon>
        <taxon>Pseudomonadaceae</taxon>
        <taxon>Pseudomonas</taxon>
    </lineage>
</organism>
<dbReference type="AlphaFoldDB" id="A0A1L7NMH1"/>
<gene>
    <name evidence="1" type="ORF">KF715C_pA1320</name>
</gene>
<dbReference type="RefSeq" id="WP_020308275.1">
    <property type="nucleotide sequence ID" value="NZ_AP015030.1"/>
</dbReference>
<dbReference type="EMBL" id="AP015030">
    <property type="protein sequence ID" value="BAW26637.1"/>
    <property type="molecule type" value="Genomic_DNA"/>
</dbReference>
<geneLocation type="plasmid" evidence="2">
    <name>pkf715a dna</name>
</geneLocation>
<reference evidence="1 2" key="1">
    <citation type="submission" date="2015-11" db="EMBL/GenBank/DDBJ databases">
        <title>Complete genome sequencing of a biphenyl-degrading bacterium, Pseudomonas putida KF715 (=NBRC110667).</title>
        <authorList>
            <person name="Suenaga H."/>
            <person name="Fujihara N."/>
            <person name="Watanabe T."/>
            <person name="Hirose J."/>
            <person name="Kimura N."/>
            <person name="Yamazoe A."/>
            <person name="Hosoyama A."/>
            <person name="Shimodaira J."/>
            <person name="Furukawa K."/>
        </authorList>
    </citation>
    <scope>NUCLEOTIDE SEQUENCE [LARGE SCALE GENOMIC DNA]</scope>
    <source>
        <strain evidence="1 2">KF715</strain>
        <plasmid evidence="2">Plasmid pkf715a dna</plasmid>
    </source>
</reference>
<protein>
    <submittedName>
        <fullName evidence="1">Uncharacterized protein</fullName>
    </submittedName>
</protein>
<name>A0A1L7NMH1_PSEPU</name>
<evidence type="ECO:0000313" key="1">
    <source>
        <dbReference type="EMBL" id="BAW26637.1"/>
    </source>
</evidence>